<dbReference type="AlphaFoldDB" id="A0A0C3FHL5"/>
<dbReference type="OrthoDB" id="3248549at2759"/>
<dbReference type="SUPFAM" id="SSF56112">
    <property type="entry name" value="Protein kinase-like (PK-like)"/>
    <property type="match status" value="1"/>
</dbReference>
<organism evidence="2 3">
    <name type="scientific">Piloderma croceum (strain F 1598)</name>
    <dbReference type="NCBI Taxonomy" id="765440"/>
    <lineage>
        <taxon>Eukaryota</taxon>
        <taxon>Fungi</taxon>
        <taxon>Dikarya</taxon>
        <taxon>Basidiomycota</taxon>
        <taxon>Agaricomycotina</taxon>
        <taxon>Agaricomycetes</taxon>
        <taxon>Agaricomycetidae</taxon>
        <taxon>Atheliales</taxon>
        <taxon>Atheliaceae</taxon>
        <taxon>Piloderma</taxon>
    </lineage>
</organism>
<evidence type="ECO:0000313" key="3">
    <source>
        <dbReference type="Proteomes" id="UP000054166"/>
    </source>
</evidence>
<proteinExistence type="predicted"/>
<reference evidence="2 3" key="1">
    <citation type="submission" date="2014-04" db="EMBL/GenBank/DDBJ databases">
        <authorList>
            <consortium name="DOE Joint Genome Institute"/>
            <person name="Kuo A."/>
            <person name="Tarkka M."/>
            <person name="Buscot F."/>
            <person name="Kohler A."/>
            <person name="Nagy L.G."/>
            <person name="Floudas D."/>
            <person name="Copeland A."/>
            <person name="Barry K.W."/>
            <person name="Cichocki N."/>
            <person name="Veneault-Fourrey C."/>
            <person name="LaButti K."/>
            <person name="Lindquist E.A."/>
            <person name="Lipzen A."/>
            <person name="Lundell T."/>
            <person name="Morin E."/>
            <person name="Murat C."/>
            <person name="Sun H."/>
            <person name="Tunlid A."/>
            <person name="Henrissat B."/>
            <person name="Grigoriev I.V."/>
            <person name="Hibbett D.S."/>
            <person name="Martin F."/>
            <person name="Nordberg H.P."/>
            <person name="Cantor M.N."/>
            <person name="Hua S.X."/>
        </authorList>
    </citation>
    <scope>NUCLEOTIDE SEQUENCE [LARGE SCALE GENOMIC DNA]</scope>
    <source>
        <strain evidence="2 3">F 1598</strain>
    </source>
</reference>
<dbReference type="GO" id="GO:0004674">
    <property type="term" value="F:protein serine/threonine kinase activity"/>
    <property type="evidence" value="ECO:0007669"/>
    <property type="project" value="TreeGrafter"/>
</dbReference>
<protein>
    <recommendedName>
        <fullName evidence="1">Protein kinase domain-containing protein</fullName>
    </recommendedName>
</protein>
<name>A0A0C3FHL5_PILCF</name>
<dbReference type="PROSITE" id="PS50011">
    <property type="entry name" value="PROTEIN_KINASE_DOM"/>
    <property type="match status" value="1"/>
</dbReference>
<dbReference type="Gene3D" id="1.10.510.10">
    <property type="entry name" value="Transferase(Phosphotransferase) domain 1"/>
    <property type="match status" value="1"/>
</dbReference>
<gene>
    <name evidence="2" type="ORF">PILCRDRAFT_10438</name>
</gene>
<dbReference type="STRING" id="765440.A0A0C3FHL5"/>
<dbReference type="EMBL" id="KN833010">
    <property type="protein sequence ID" value="KIM79286.1"/>
    <property type="molecule type" value="Genomic_DNA"/>
</dbReference>
<dbReference type="PANTHER" id="PTHR44329">
    <property type="entry name" value="SERINE/THREONINE-PROTEIN KINASE TNNI3K-RELATED"/>
    <property type="match status" value="1"/>
</dbReference>
<reference evidence="3" key="2">
    <citation type="submission" date="2015-01" db="EMBL/GenBank/DDBJ databases">
        <title>Evolutionary Origins and Diversification of the Mycorrhizal Mutualists.</title>
        <authorList>
            <consortium name="DOE Joint Genome Institute"/>
            <consortium name="Mycorrhizal Genomics Consortium"/>
            <person name="Kohler A."/>
            <person name="Kuo A."/>
            <person name="Nagy L.G."/>
            <person name="Floudas D."/>
            <person name="Copeland A."/>
            <person name="Barry K.W."/>
            <person name="Cichocki N."/>
            <person name="Veneault-Fourrey C."/>
            <person name="LaButti K."/>
            <person name="Lindquist E.A."/>
            <person name="Lipzen A."/>
            <person name="Lundell T."/>
            <person name="Morin E."/>
            <person name="Murat C."/>
            <person name="Riley R."/>
            <person name="Ohm R."/>
            <person name="Sun H."/>
            <person name="Tunlid A."/>
            <person name="Henrissat B."/>
            <person name="Grigoriev I.V."/>
            <person name="Hibbett D.S."/>
            <person name="Martin F."/>
        </authorList>
    </citation>
    <scope>NUCLEOTIDE SEQUENCE [LARGE SCALE GENOMIC DNA]</scope>
    <source>
        <strain evidence="3">F 1598</strain>
    </source>
</reference>
<feature type="domain" description="Protein kinase" evidence="1">
    <location>
        <begin position="37"/>
        <end position="310"/>
    </location>
</feature>
<accession>A0A0C3FHL5</accession>
<dbReference type="InterPro" id="IPR011009">
    <property type="entry name" value="Kinase-like_dom_sf"/>
</dbReference>
<dbReference type="GO" id="GO:0005524">
    <property type="term" value="F:ATP binding"/>
    <property type="evidence" value="ECO:0007669"/>
    <property type="project" value="InterPro"/>
</dbReference>
<dbReference type="InterPro" id="IPR051681">
    <property type="entry name" value="Ser/Thr_Kinases-Pseudokinases"/>
</dbReference>
<dbReference type="Pfam" id="PF00069">
    <property type="entry name" value="Pkinase"/>
    <property type="match status" value="1"/>
</dbReference>
<dbReference type="SMART" id="SM00220">
    <property type="entry name" value="S_TKc"/>
    <property type="match status" value="1"/>
</dbReference>
<dbReference type="HOGENOM" id="CLU_909479_0_0_1"/>
<dbReference type="InParanoid" id="A0A0C3FHL5"/>
<dbReference type="InterPro" id="IPR000719">
    <property type="entry name" value="Prot_kinase_dom"/>
</dbReference>
<sequence length="316" mass="35606">MPHSATNLVKTDHTKFEAPLNAISAMKISSPPQKCRYLQVQKIGKHYFAVGRRTDLWLGNMVTEDGGCEKVVLKRLRDGIIEKRPELKGQIIECLRQYFQVAHTFDHPHVGRVIGLSDINEPVPDLILPHFSNGDIVIYLKQAKDILAGLAYLHRRGIVHGSVHNKNVLVDDTGAVVLCDATFDSMMFGEDDYSTISSAWWWMPYERLIVDDDADDGCAVASPSKSADMYGAALTIAQMWTLRRPFYGMRDEYELIRALRQLKMGRSAQLDRPEEVLPNVWVRLQNCLSINPQVRPTAEVLLASFSEPLKMEKAGA</sequence>
<evidence type="ECO:0000259" key="1">
    <source>
        <dbReference type="PROSITE" id="PS50011"/>
    </source>
</evidence>
<dbReference type="Proteomes" id="UP000054166">
    <property type="component" value="Unassembled WGS sequence"/>
</dbReference>
<evidence type="ECO:0000313" key="2">
    <source>
        <dbReference type="EMBL" id="KIM79286.1"/>
    </source>
</evidence>
<keyword evidence="3" id="KW-1185">Reference proteome</keyword>